<feature type="signal peptide" evidence="1">
    <location>
        <begin position="1"/>
        <end position="21"/>
    </location>
</feature>
<dbReference type="Gene3D" id="2.10.25.10">
    <property type="entry name" value="Laminin"/>
    <property type="match status" value="1"/>
</dbReference>
<name>A0A131Z6I7_RHIAP</name>
<evidence type="ECO:0000256" key="1">
    <source>
        <dbReference type="SAM" id="SignalP"/>
    </source>
</evidence>
<dbReference type="Pfam" id="PF01826">
    <property type="entry name" value="TIL"/>
    <property type="match status" value="1"/>
</dbReference>
<accession>A0A131Z6I7</accession>
<proteinExistence type="predicted"/>
<feature type="chain" id="PRO_5007286937" evidence="1">
    <location>
        <begin position="22"/>
        <end position="84"/>
    </location>
</feature>
<dbReference type="SUPFAM" id="SSF57567">
    <property type="entry name" value="Serine protease inhibitors"/>
    <property type="match status" value="1"/>
</dbReference>
<dbReference type="AlphaFoldDB" id="A0A131Z6I7"/>
<evidence type="ECO:0000259" key="2">
    <source>
        <dbReference type="Pfam" id="PF01826"/>
    </source>
</evidence>
<dbReference type="InterPro" id="IPR036084">
    <property type="entry name" value="Ser_inhib-like_sf"/>
</dbReference>
<reference evidence="3" key="1">
    <citation type="journal article" date="2016" name="Ticks Tick Borne Dis.">
        <title>De novo assembly and annotation of the salivary gland transcriptome of Rhipicephalus appendiculatus male and female ticks during blood feeding.</title>
        <authorList>
            <person name="de Castro M.H."/>
            <person name="de Klerk D."/>
            <person name="Pienaar R."/>
            <person name="Latif A.A."/>
            <person name="Rees D.J."/>
            <person name="Mans B.J."/>
        </authorList>
    </citation>
    <scope>NUCLEOTIDE SEQUENCE</scope>
    <source>
        <tissue evidence="3">Salivary glands</tissue>
    </source>
</reference>
<organism evidence="3">
    <name type="scientific">Rhipicephalus appendiculatus</name>
    <name type="common">Brown ear tick</name>
    <dbReference type="NCBI Taxonomy" id="34631"/>
    <lineage>
        <taxon>Eukaryota</taxon>
        <taxon>Metazoa</taxon>
        <taxon>Ecdysozoa</taxon>
        <taxon>Arthropoda</taxon>
        <taxon>Chelicerata</taxon>
        <taxon>Arachnida</taxon>
        <taxon>Acari</taxon>
        <taxon>Parasitiformes</taxon>
        <taxon>Ixodida</taxon>
        <taxon>Ixodoidea</taxon>
        <taxon>Ixodidae</taxon>
        <taxon>Rhipicephalinae</taxon>
        <taxon>Rhipicephalus</taxon>
        <taxon>Rhipicephalus</taxon>
    </lineage>
</organism>
<dbReference type="CDD" id="cd19941">
    <property type="entry name" value="TIL"/>
    <property type="match status" value="1"/>
</dbReference>
<dbReference type="InterPro" id="IPR002919">
    <property type="entry name" value="TIL_dom"/>
</dbReference>
<sequence>MAMKVALLCVVALIVLQITFAQRKGCGEGEVWKIGMSSSCGEKKCGDPENGFKPCTMDFVSRCFCRNSLYRRSSDNKCVPKAEC</sequence>
<protein>
    <submittedName>
        <fullName evidence="3">TIL domain containing protein</fullName>
    </submittedName>
</protein>
<keyword evidence="1" id="KW-0732">Signal</keyword>
<dbReference type="EMBL" id="GEDV01002511">
    <property type="protein sequence ID" value="JAP86046.1"/>
    <property type="molecule type" value="Transcribed_RNA"/>
</dbReference>
<evidence type="ECO:0000313" key="3">
    <source>
        <dbReference type="EMBL" id="JAP86046.1"/>
    </source>
</evidence>
<feature type="domain" description="TIL" evidence="2">
    <location>
        <begin position="26"/>
        <end position="84"/>
    </location>
</feature>